<evidence type="ECO:0000259" key="1">
    <source>
        <dbReference type="PROSITE" id="PS51352"/>
    </source>
</evidence>
<dbReference type="InterPro" id="IPR036249">
    <property type="entry name" value="Thioredoxin-like_sf"/>
</dbReference>
<keyword evidence="3" id="KW-1185">Reference proteome</keyword>
<feature type="domain" description="Thioredoxin" evidence="1">
    <location>
        <begin position="160"/>
        <end position="297"/>
    </location>
</feature>
<accession>A0ABP8R0G7</accession>
<protein>
    <submittedName>
        <fullName evidence="2">DUF5106 domain-containing protein</fullName>
    </submittedName>
</protein>
<sequence length="297" mass="34885">MPMNNKLQRWAALLFIPFAACNNISNTNTKVEKKDTVSQQNILTKVEDFWENYDFTDTAKIKDPDYGEQAFVDFINLFPNSSEESITKGIDRWIEKSVTAGKEVFKSFDSIADKYLYNVNSPYYNEKYYALILKQYIQSPVVDKLRKEKYKILLDLINKNNVGTPATDFTFKTQENKNYSLYRIKSDYIILFFYQPGCPVCEQHISLLRENTLFQDLLKKNVTMLAIYPDGDEKKWENYKENIPVSWINGMDSNKDLLNKRLYDLKASPTIYLLDKDKKVIFKDGNISDILTYLQRR</sequence>
<proteinExistence type="predicted"/>
<evidence type="ECO:0000313" key="2">
    <source>
        <dbReference type="EMBL" id="GAA4514951.1"/>
    </source>
</evidence>
<reference evidence="3" key="1">
    <citation type="journal article" date="2019" name="Int. J. Syst. Evol. Microbiol.">
        <title>The Global Catalogue of Microorganisms (GCM) 10K type strain sequencing project: providing services to taxonomists for standard genome sequencing and annotation.</title>
        <authorList>
            <consortium name="The Broad Institute Genomics Platform"/>
            <consortium name="The Broad Institute Genome Sequencing Center for Infectious Disease"/>
            <person name="Wu L."/>
            <person name="Ma J."/>
        </authorList>
    </citation>
    <scope>NUCLEOTIDE SEQUENCE [LARGE SCALE GENOMIC DNA]</scope>
    <source>
        <strain evidence="3">JCM 17858</strain>
    </source>
</reference>
<dbReference type="InterPro" id="IPR013766">
    <property type="entry name" value="Thioredoxin_domain"/>
</dbReference>
<gene>
    <name evidence="2" type="ORF">GCM10023173_12140</name>
</gene>
<dbReference type="Gene3D" id="3.40.30.10">
    <property type="entry name" value="Glutaredoxin"/>
    <property type="match status" value="1"/>
</dbReference>
<dbReference type="SUPFAM" id="SSF52833">
    <property type="entry name" value="Thioredoxin-like"/>
    <property type="match status" value="1"/>
</dbReference>
<dbReference type="EMBL" id="BAABGR010000015">
    <property type="protein sequence ID" value="GAA4514951.1"/>
    <property type="molecule type" value="Genomic_DNA"/>
</dbReference>
<dbReference type="CDD" id="cd02966">
    <property type="entry name" value="TlpA_like_family"/>
    <property type="match status" value="1"/>
</dbReference>
<dbReference type="InterPro" id="IPR000866">
    <property type="entry name" value="AhpC/TSA"/>
</dbReference>
<evidence type="ECO:0000313" key="3">
    <source>
        <dbReference type="Proteomes" id="UP001500394"/>
    </source>
</evidence>
<organism evidence="2 3">
    <name type="scientific">Sphingobacterium thermophilum</name>
    <dbReference type="NCBI Taxonomy" id="768534"/>
    <lineage>
        <taxon>Bacteria</taxon>
        <taxon>Pseudomonadati</taxon>
        <taxon>Bacteroidota</taxon>
        <taxon>Sphingobacteriia</taxon>
        <taxon>Sphingobacteriales</taxon>
        <taxon>Sphingobacteriaceae</taxon>
        <taxon>Sphingobacterium</taxon>
    </lineage>
</organism>
<dbReference type="InterPro" id="IPR033395">
    <property type="entry name" value="DUF5106"/>
</dbReference>
<name>A0ABP8R0G7_9SPHI</name>
<comment type="caution">
    <text evidence="2">The sequence shown here is derived from an EMBL/GenBank/DDBJ whole genome shotgun (WGS) entry which is preliminary data.</text>
</comment>
<dbReference type="Pfam" id="PF00578">
    <property type="entry name" value="AhpC-TSA"/>
    <property type="match status" value="1"/>
</dbReference>
<dbReference type="Proteomes" id="UP001500394">
    <property type="component" value="Unassembled WGS sequence"/>
</dbReference>
<dbReference type="PROSITE" id="PS51352">
    <property type="entry name" value="THIOREDOXIN_2"/>
    <property type="match status" value="1"/>
</dbReference>
<dbReference type="Pfam" id="PF17127">
    <property type="entry name" value="DUF5106"/>
    <property type="match status" value="1"/>
</dbReference>